<dbReference type="GO" id="GO:0008251">
    <property type="term" value="F:tRNA-specific adenosine deaminase activity"/>
    <property type="evidence" value="ECO:0007669"/>
    <property type="project" value="TreeGrafter"/>
</dbReference>
<sequence length="558" mass="60511">MPGRSRFRQSTCEFANVVKKQAEFKAEILGATTNDGRHCLAAFLITDAVSQEEPKVIALGVGTKFLPNALVRDNLSHGRRVNDSHAEILARRGLLRWLHLQIRMCLKQGFSNAQPSPSQYLEKAETSSHEEPLLRLRDGVSLHFYCSSCPCGNATLRRWAATGKGGDSSLGAEAATLAPHLWPDEVHPVLSRCGLKEGQVQLLVKLNPKASASNEASSAANPEYGYSQNEPKDDGSGVSVNPVRRMISCDRNGIIPPGTEVPGGLESGLILSCSDKMALWAALGVQGSLLSRFLQPIFITTITVNRKFSRSHLRRALCCRLGGWRGPAGASTVVRHPVLLSPTTSREFDEEGEEDPSAFGSGRVYCWWEGAGQEGAVCLNGRTGLLWTGSSLGSVIPVTASQVVSEEECGRERHGSLGSWVPVGICSGIHQVQGVGALTGSSCWWSCQQECCWGRELDPSVSPISKAALLDAYMDLCHHMRATMNCSKEGAEEELGVESWSELYRRMKREASSSYDIARMELLSSPYFFTPAEGTPGHPEGATNRQGTGFTRKCYPAS</sequence>
<dbReference type="Pfam" id="PF02137">
    <property type="entry name" value="A_deamin"/>
    <property type="match status" value="1"/>
</dbReference>
<protein>
    <recommendedName>
        <fullName evidence="2">A to I editase domain-containing protein</fullName>
    </recommendedName>
</protein>
<dbReference type="STRING" id="1157962.A0A250XNS4"/>
<dbReference type="EMBL" id="BEGY01000134">
    <property type="protein sequence ID" value="GAX84745.1"/>
    <property type="molecule type" value="Genomic_DNA"/>
</dbReference>
<keyword evidence="4" id="KW-1185">Reference proteome</keyword>
<evidence type="ECO:0000259" key="2">
    <source>
        <dbReference type="PROSITE" id="PS50141"/>
    </source>
</evidence>
<dbReference type="GO" id="GO:0006382">
    <property type="term" value="P:adenosine to inosine editing"/>
    <property type="evidence" value="ECO:0007669"/>
    <property type="project" value="TreeGrafter"/>
</dbReference>
<evidence type="ECO:0000256" key="1">
    <source>
        <dbReference type="SAM" id="MobiDB-lite"/>
    </source>
</evidence>
<dbReference type="GO" id="GO:0003725">
    <property type="term" value="F:double-stranded RNA binding"/>
    <property type="evidence" value="ECO:0007669"/>
    <property type="project" value="TreeGrafter"/>
</dbReference>
<comment type="caution">
    <text evidence="3">The sequence shown here is derived from an EMBL/GenBank/DDBJ whole genome shotgun (WGS) entry which is preliminary data.</text>
</comment>
<feature type="region of interest" description="Disordered" evidence="1">
    <location>
        <begin position="214"/>
        <end position="240"/>
    </location>
</feature>
<accession>A0A250XNS4</accession>
<evidence type="ECO:0000313" key="3">
    <source>
        <dbReference type="EMBL" id="GAX84745.1"/>
    </source>
</evidence>
<evidence type="ECO:0000313" key="4">
    <source>
        <dbReference type="Proteomes" id="UP000232323"/>
    </source>
</evidence>
<dbReference type="GO" id="GO:0005737">
    <property type="term" value="C:cytoplasm"/>
    <property type="evidence" value="ECO:0007669"/>
    <property type="project" value="TreeGrafter"/>
</dbReference>
<dbReference type="OrthoDB" id="10268011at2759"/>
<organism evidence="3 4">
    <name type="scientific">Chlamydomonas eustigma</name>
    <dbReference type="NCBI Taxonomy" id="1157962"/>
    <lineage>
        <taxon>Eukaryota</taxon>
        <taxon>Viridiplantae</taxon>
        <taxon>Chlorophyta</taxon>
        <taxon>core chlorophytes</taxon>
        <taxon>Chlorophyceae</taxon>
        <taxon>CS clade</taxon>
        <taxon>Chlamydomonadales</taxon>
        <taxon>Chlamydomonadaceae</taxon>
        <taxon>Chlamydomonas</taxon>
    </lineage>
</organism>
<dbReference type="PANTHER" id="PTHR10910">
    <property type="entry name" value="EUKARYOTE SPECIFIC DSRNA BINDING PROTEIN"/>
    <property type="match status" value="1"/>
</dbReference>
<name>A0A250XNS4_9CHLO</name>
<dbReference type="GO" id="GO:0005730">
    <property type="term" value="C:nucleolus"/>
    <property type="evidence" value="ECO:0007669"/>
    <property type="project" value="TreeGrafter"/>
</dbReference>
<dbReference type="InterPro" id="IPR002466">
    <property type="entry name" value="A_deamin"/>
</dbReference>
<proteinExistence type="predicted"/>
<feature type="domain" description="A to I editase" evidence="2">
    <location>
        <begin position="58"/>
        <end position="384"/>
    </location>
</feature>
<dbReference type="PANTHER" id="PTHR10910:SF62">
    <property type="entry name" value="AT07585P-RELATED"/>
    <property type="match status" value="1"/>
</dbReference>
<dbReference type="AlphaFoldDB" id="A0A250XNS4"/>
<dbReference type="GO" id="GO:0006396">
    <property type="term" value="P:RNA processing"/>
    <property type="evidence" value="ECO:0007669"/>
    <property type="project" value="InterPro"/>
</dbReference>
<gene>
    <name evidence="3" type="ORF">CEUSTIGMA_g12167.t1</name>
</gene>
<dbReference type="GO" id="GO:0003726">
    <property type="term" value="F:double-stranded RNA adenosine deaminase activity"/>
    <property type="evidence" value="ECO:0007669"/>
    <property type="project" value="TreeGrafter"/>
</dbReference>
<reference evidence="3 4" key="1">
    <citation type="submission" date="2017-08" db="EMBL/GenBank/DDBJ databases">
        <title>Acidophilic green algal genome provides insights into adaptation to an acidic environment.</title>
        <authorList>
            <person name="Hirooka S."/>
            <person name="Hirose Y."/>
            <person name="Kanesaki Y."/>
            <person name="Higuchi S."/>
            <person name="Fujiwara T."/>
            <person name="Onuma R."/>
            <person name="Era A."/>
            <person name="Ohbayashi R."/>
            <person name="Uzuka A."/>
            <person name="Nozaki H."/>
            <person name="Yoshikawa H."/>
            <person name="Miyagishima S.Y."/>
        </authorList>
    </citation>
    <scope>NUCLEOTIDE SEQUENCE [LARGE SCALE GENOMIC DNA]</scope>
    <source>
        <strain evidence="3 4">NIES-2499</strain>
    </source>
</reference>
<dbReference type="Proteomes" id="UP000232323">
    <property type="component" value="Unassembled WGS sequence"/>
</dbReference>
<dbReference type="SMART" id="SM00552">
    <property type="entry name" value="ADEAMc"/>
    <property type="match status" value="1"/>
</dbReference>
<dbReference type="PROSITE" id="PS50141">
    <property type="entry name" value="A_DEAMIN_EDITASE"/>
    <property type="match status" value="1"/>
</dbReference>